<dbReference type="InterPro" id="IPR036390">
    <property type="entry name" value="WH_DNA-bd_sf"/>
</dbReference>
<dbReference type="PANTHER" id="PTHR24567:SF26">
    <property type="entry name" value="REGULATORY PROTEIN YEIL"/>
    <property type="match status" value="1"/>
</dbReference>
<dbReference type="Proteomes" id="UP000332515">
    <property type="component" value="Unassembled WGS sequence"/>
</dbReference>
<feature type="domain" description="Cyclic nucleotide-binding" evidence="4">
    <location>
        <begin position="37"/>
        <end position="157"/>
    </location>
</feature>
<comment type="caution">
    <text evidence="6">The sequence shown here is derived from an EMBL/GenBank/DDBJ whole genome shotgun (WGS) entry which is preliminary data.</text>
</comment>
<dbReference type="InterPro" id="IPR050397">
    <property type="entry name" value="Env_Response_Regulators"/>
</dbReference>
<keyword evidence="7" id="KW-1185">Reference proteome</keyword>
<dbReference type="InterPro" id="IPR014710">
    <property type="entry name" value="RmlC-like_jellyroll"/>
</dbReference>
<feature type="domain" description="HTH crp-type" evidence="5">
    <location>
        <begin position="171"/>
        <end position="243"/>
    </location>
</feature>
<dbReference type="InterPro" id="IPR018490">
    <property type="entry name" value="cNMP-bd_dom_sf"/>
</dbReference>
<evidence type="ECO:0000259" key="4">
    <source>
        <dbReference type="PROSITE" id="PS50042"/>
    </source>
</evidence>
<sequence>MEPRAASLNAGLGRAGVPAKPPAVESLALSIIASHPLFADLAADEQRALVARGRLAAFDKDETVIAEGHANPRFYVAVTGQFSCRKASPHGLVFAFDQRRPGEFFGESALLHHRPSEIEVVAATASTAWMLAGRDLAALMDRHPWISRRLIDEITRRLDDLANLSFELATMKVDERLRRAIEKLARASHQLHDGGVIRPAPTHAELATMLGTTREVVSRALTALCREGLIETGRQQILIRSASSFHWQGD</sequence>
<dbReference type="InterPro" id="IPR000595">
    <property type="entry name" value="cNMP-bd_dom"/>
</dbReference>
<dbReference type="GO" id="GO:0003677">
    <property type="term" value="F:DNA binding"/>
    <property type="evidence" value="ECO:0007669"/>
    <property type="project" value="UniProtKB-KW"/>
</dbReference>
<proteinExistence type="predicted"/>
<dbReference type="GO" id="GO:0003700">
    <property type="term" value="F:DNA-binding transcription factor activity"/>
    <property type="evidence" value="ECO:0007669"/>
    <property type="project" value="TreeGrafter"/>
</dbReference>
<dbReference type="Gene3D" id="1.10.10.10">
    <property type="entry name" value="Winged helix-like DNA-binding domain superfamily/Winged helix DNA-binding domain"/>
    <property type="match status" value="1"/>
</dbReference>
<dbReference type="InterPro" id="IPR012318">
    <property type="entry name" value="HTH_CRP"/>
</dbReference>
<dbReference type="CDD" id="cd00038">
    <property type="entry name" value="CAP_ED"/>
    <property type="match status" value="1"/>
</dbReference>
<dbReference type="InterPro" id="IPR036388">
    <property type="entry name" value="WH-like_DNA-bd_sf"/>
</dbReference>
<evidence type="ECO:0000313" key="6">
    <source>
        <dbReference type="EMBL" id="MQT12370.1"/>
    </source>
</evidence>
<dbReference type="Pfam" id="PF13545">
    <property type="entry name" value="HTH_Crp_2"/>
    <property type="match status" value="1"/>
</dbReference>
<reference evidence="6 7" key="1">
    <citation type="submission" date="2019-09" db="EMBL/GenBank/DDBJ databases">
        <title>Segnochrobactrum spirostomi gen. nov., sp. nov., isolated from the ciliate Spirostomum cf. yagiui and description of a novel family, Segnochrobactraceae fam. nov. within the order Rhizobiales of the class Alphaproteobacteria.</title>
        <authorList>
            <person name="Akter S."/>
            <person name="Shazib S.U.A."/>
            <person name="Shin M.K."/>
        </authorList>
    </citation>
    <scope>NUCLEOTIDE SEQUENCE [LARGE SCALE GENOMIC DNA]</scope>
    <source>
        <strain evidence="6 7">Sp-1</strain>
    </source>
</reference>
<gene>
    <name evidence="6" type="ORF">F0357_06765</name>
</gene>
<accession>A0A6A7XZY1</accession>
<keyword evidence="2" id="KW-0238">DNA-binding</keyword>
<evidence type="ECO:0000256" key="3">
    <source>
        <dbReference type="ARBA" id="ARBA00023163"/>
    </source>
</evidence>
<organism evidence="6 7">
    <name type="scientific">Segnochrobactrum spirostomi</name>
    <dbReference type="NCBI Taxonomy" id="2608987"/>
    <lineage>
        <taxon>Bacteria</taxon>
        <taxon>Pseudomonadati</taxon>
        <taxon>Pseudomonadota</taxon>
        <taxon>Alphaproteobacteria</taxon>
        <taxon>Hyphomicrobiales</taxon>
        <taxon>Segnochrobactraceae</taxon>
        <taxon>Segnochrobactrum</taxon>
    </lineage>
</organism>
<dbReference type="Gene3D" id="2.60.120.10">
    <property type="entry name" value="Jelly Rolls"/>
    <property type="match status" value="1"/>
</dbReference>
<dbReference type="SMART" id="SM00419">
    <property type="entry name" value="HTH_CRP"/>
    <property type="match status" value="1"/>
</dbReference>
<evidence type="ECO:0000259" key="5">
    <source>
        <dbReference type="PROSITE" id="PS51063"/>
    </source>
</evidence>
<dbReference type="RefSeq" id="WP_153479645.1">
    <property type="nucleotide sequence ID" value="NZ_VWNA01000001.1"/>
</dbReference>
<dbReference type="PROSITE" id="PS50042">
    <property type="entry name" value="CNMP_BINDING_3"/>
    <property type="match status" value="1"/>
</dbReference>
<keyword evidence="3" id="KW-0804">Transcription</keyword>
<evidence type="ECO:0000313" key="7">
    <source>
        <dbReference type="Proteomes" id="UP000332515"/>
    </source>
</evidence>
<dbReference type="GO" id="GO:0005829">
    <property type="term" value="C:cytosol"/>
    <property type="evidence" value="ECO:0007669"/>
    <property type="project" value="TreeGrafter"/>
</dbReference>
<dbReference type="PANTHER" id="PTHR24567">
    <property type="entry name" value="CRP FAMILY TRANSCRIPTIONAL REGULATORY PROTEIN"/>
    <property type="match status" value="1"/>
</dbReference>
<protein>
    <submittedName>
        <fullName evidence="6">Crp/Fnr family transcriptional regulator</fullName>
    </submittedName>
</protein>
<evidence type="ECO:0000256" key="1">
    <source>
        <dbReference type="ARBA" id="ARBA00023015"/>
    </source>
</evidence>
<name>A0A6A7XZY1_9HYPH</name>
<dbReference type="EMBL" id="VWNA01000001">
    <property type="protein sequence ID" value="MQT12370.1"/>
    <property type="molecule type" value="Genomic_DNA"/>
</dbReference>
<dbReference type="Pfam" id="PF00027">
    <property type="entry name" value="cNMP_binding"/>
    <property type="match status" value="1"/>
</dbReference>
<keyword evidence="1" id="KW-0805">Transcription regulation</keyword>
<dbReference type="SUPFAM" id="SSF51206">
    <property type="entry name" value="cAMP-binding domain-like"/>
    <property type="match status" value="1"/>
</dbReference>
<dbReference type="PROSITE" id="PS51063">
    <property type="entry name" value="HTH_CRP_2"/>
    <property type="match status" value="1"/>
</dbReference>
<dbReference type="SMART" id="SM00100">
    <property type="entry name" value="cNMP"/>
    <property type="match status" value="1"/>
</dbReference>
<evidence type="ECO:0000256" key="2">
    <source>
        <dbReference type="ARBA" id="ARBA00023125"/>
    </source>
</evidence>
<dbReference type="AlphaFoldDB" id="A0A6A7XZY1"/>
<dbReference type="SUPFAM" id="SSF46785">
    <property type="entry name" value="Winged helix' DNA-binding domain"/>
    <property type="match status" value="1"/>
</dbReference>